<organism evidence="1 2">
    <name type="scientific">Psychroserpens burtonensis</name>
    <dbReference type="NCBI Taxonomy" id="49278"/>
    <lineage>
        <taxon>Bacteria</taxon>
        <taxon>Pseudomonadati</taxon>
        <taxon>Bacteroidota</taxon>
        <taxon>Flavobacteriia</taxon>
        <taxon>Flavobacteriales</taxon>
        <taxon>Flavobacteriaceae</taxon>
        <taxon>Psychroserpens</taxon>
    </lineage>
</organism>
<proteinExistence type="predicted"/>
<evidence type="ECO:0000313" key="2">
    <source>
        <dbReference type="Proteomes" id="UP000321938"/>
    </source>
</evidence>
<evidence type="ECO:0008006" key="3">
    <source>
        <dbReference type="Google" id="ProtNLM"/>
    </source>
</evidence>
<dbReference type="InterPro" id="IPR027417">
    <property type="entry name" value="P-loop_NTPase"/>
</dbReference>
<evidence type="ECO:0000313" key="1">
    <source>
        <dbReference type="EMBL" id="TXE17121.1"/>
    </source>
</evidence>
<dbReference type="AlphaFoldDB" id="A0A5C7B5T4"/>
<dbReference type="EMBL" id="VOSB01000014">
    <property type="protein sequence ID" value="TXE17121.1"/>
    <property type="molecule type" value="Genomic_DNA"/>
</dbReference>
<comment type="caution">
    <text evidence="1">The sequence shown here is derived from an EMBL/GenBank/DDBJ whole genome shotgun (WGS) entry which is preliminary data.</text>
</comment>
<accession>A0A5C7B5T4</accession>
<sequence>MNRSLYKDQLEDYFQFIPKARIKVIVLEDFISDQESIIRELCGFLYLDYEDFPEEVFDIHANKAVVSKSLKLQIQKNALLRGRGNLKYSNDLPFKSTYDIEH</sequence>
<reference evidence="1 2" key="1">
    <citation type="submission" date="2019-08" db="EMBL/GenBank/DDBJ databases">
        <title>Genome of Psychroserpens burtonensis ACAM 167.</title>
        <authorList>
            <person name="Bowman J.P."/>
        </authorList>
    </citation>
    <scope>NUCLEOTIDE SEQUENCE [LARGE SCALE GENOMIC DNA]</scope>
    <source>
        <strain evidence="1 2">ACAM 167</strain>
    </source>
</reference>
<dbReference type="Gene3D" id="3.40.50.300">
    <property type="entry name" value="P-loop containing nucleotide triphosphate hydrolases"/>
    <property type="match status" value="1"/>
</dbReference>
<dbReference type="RefSeq" id="WP_147231743.1">
    <property type="nucleotide sequence ID" value="NZ_VOSB01000014.1"/>
</dbReference>
<dbReference type="Proteomes" id="UP000321938">
    <property type="component" value="Unassembled WGS sequence"/>
</dbReference>
<dbReference type="OrthoDB" id="981508at2"/>
<name>A0A5C7B5T4_9FLAO</name>
<protein>
    <recommendedName>
        <fullName evidence="3">Sulfotransferase domain-containing protein</fullName>
    </recommendedName>
</protein>
<keyword evidence="2" id="KW-1185">Reference proteome</keyword>
<dbReference type="SUPFAM" id="SSF52540">
    <property type="entry name" value="P-loop containing nucleoside triphosphate hydrolases"/>
    <property type="match status" value="1"/>
</dbReference>
<gene>
    <name evidence="1" type="ORF">ES692_10710</name>
</gene>